<dbReference type="Pfam" id="PF23598">
    <property type="entry name" value="LRR_14"/>
    <property type="match status" value="1"/>
</dbReference>
<dbReference type="Gene3D" id="3.80.10.10">
    <property type="entry name" value="Ribonuclease Inhibitor"/>
    <property type="match status" value="1"/>
</dbReference>
<reference evidence="4 5" key="1">
    <citation type="journal article" date="2020" name="Nature">
        <title>Six reference-quality genomes reveal evolution of bat adaptations.</title>
        <authorList>
            <person name="Jebb D."/>
            <person name="Huang Z."/>
            <person name="Pippel M."/>
            <person name="Hughes G.M."/>
            <person name="Lavrichenko K."/>
            <person name="Devanna P."/>
            <person name="Winkler S."/>
            <person name="Jermiin L.S."/>
            <person name="Skirmuntt E.C."/>
            <person name="Katzourakis A."/>
            <person name="Burkitt-Gray L."/>
            <person name="Ray D.A."/>
            <person name="Sullivan K.A.M."/>
            <person name="Roscito J.G."/>
            <person name="Kirilenko B.M."/>
            <person name="Davalos L.M."/>
            <person name="Corthals A.P."/>
            <person name="Power M.L."/>
            <person name="Jones G."/>
            <person name="Ransome R.D."/>
            <person name="Dechmann D.K.N."/>
            <person name="Locatelli A.G."/>
            <person name="Puechmaille S.J."/>
            <person name="Fedrigo O."/>
            <person name="Jarvis E.D."/>
            <person name="Hiller M."/>
            <person name="Vernes S.C."/>
            <person name="Myers E.W."/>
            <person name="Teeling E.C."/>
        </authorList>
    </citation>
    <scope>NUCLEOTIDE SEQUENCE [LARGE SCALE GENOMIC DNA]</scope>
    <source>
        <strain evidence="4">MMyoMyo1</strain>
        <tissue evidence="4">Flight muscle</tissue>
    </source>
</reference>
<dbReference type="PANTHER" id="PTHR48051:SF1">
    <property type="entry name" value="RAS SUPPRESSOR PROTEIN 1"/>
    <property type="match status" value="1"/>
</dbReference>
<dbReference type="InterPro" id="IPR050216">
    <property type="entry name" value="LRR_domain-containing"/>
</dbReference>
<dbReference type="VEuPathDB" id="HostDB:GeneID_118650493"/>
<dbReference type="InterPro" id="IPR055414">
    <property type="entry name" value="LRR_R13L4/SHOC2-like"/>
</dbReference>
<dbReference type="SMART" id="SM00369">
    <property type="entry name" value="LRR_TYP"/>
    <property type="match status" value="4"/>
</dbReference>
<sequence length="519" mass="59059">MQNHPQLLRRPLPPKLPKLLLRKTKIHRAKTDKIEPSHEKFAQDETTLIEGDKTSFPDVVSRKQSKTFVHIQTLSLNYHAQRRVASISTPVKSSKDAYWSIPETATGSIVLPSFHPASKLVLGKETNQMEKSGKPKEEPSKIKRISVDDMLKDILILSSEFSKPLNASSPITSPKLKEVLPEYCRTYTFKHPLIDLSATMPHRLPRAMPVHAQKHLQPPDHLQQTTAVININSFLDTVLIPAPVLPRKPHRQSQIEAHAIENENLENVPKQSMPTPPEGIIKPRKRAESEAKVIRGEGFKTVAATQYETIAAMTNLAIVNCQIYGRNALNLKGFFIPKCPDLTPLASQLIYLNLSFNDISSFPTEIYCLKHLQVLILRNNPIRTIPSDIQQLKLLRVFNIAFNLITTLPLGLFNLPYLEELDISYNSIASIPNEIQKLRSLKKLTVDGNDLTSFPSGILRLHLKKFRFENTFTIPCLWKENSLNSPQRLTQLTALFFLKNNLHKYYDEIPDEIQMLLNW</sequence>
<evidence type="ECO:0000256" key="2">
    <source>
        <dbReference type="ARBA" id="ARBA00022737"/>
    </source>
</evidence>
<gene>
    <name evidence="4" type="ORF">mMyoMyo1_012501</name>
</gene>
<keyword evidence="1" id="KW-0433">Leucine-rich repeat</keyword>
<dbReference type="SUPFAM" id="SSF52058">
    <property type="entry name" value="L domain-like"/>
    <property type="match status" value="1"/>
</dbReference>
<organism evidence="4 5">
    <name type="scientific">Myotis myotis</name>
    <name type="common">Greater mouse-eared bat</name>
    <name type="synonym">Vespertilio myotis</name>
    <dbReference type="NCBI Taxonomy" id="51298"/>
    <lineage>
        <taxon>Eukaryota</taxon>
        <taxon>Metazoa</taxon>
        <taxon>Chordata</taxon>
        <taxon>Craniata</taxon>
        <taxon>Vertebrata</taxon>
        <taxon>Euteleostomi</taxon>
        <taxon>Mammalia</taxon>
        <taxon>Eutheria</taxon>
        <taxon>Laurasiatheria</taxon>
        <taxon>Chiroptera</taxon>
        <taxon>Yangochiroptera</taxon>
        <taxon>Vespertilionidae</taxon>
        <taxon>Myotis</taxon>
    </lineage>
</organism>
<accession>A0A7J7Z5H1</accession>
<dbReference type="InterPro" id="IPR001611">
    <property type="entry name" value="Leu-rich_rpt"/>
</dbReference>
<protein>
    <submittedName>
        <fullName evidence="4">Leucine rich repeat containing 63</fullName>
    </submittedName>
</protein>
<dbReference type="PANTHER" id="PTHR48051">
    <property type="match status" value="1"/>
</dbReference>
<name>A0A7J7Z5H1_MYOMY</name>
<keyword evidence="2" id="KW-0677">Repeat</keyword>
<evidence type="ECO:0000256" key="1">
    <source>
        <dbReference type="ARBA" id="ARBA00022614"/>
    </source>
</evidence>
<dbReference type="Proteomes" id="UP000527355">
    <property type="component" value="Unassembled WGS sequence"/>
</dbReference>
<proteinExistence type="predicted"/>
<dbReference type="PROSITE" id="PS51450">
    <property type="entry name" value="LRR"/>
    <property type="match status" value="3"/>
</dbReference>
<comment type="caution">
    <text evidence="4">The sequence shown here is derived from an EMBL/GenBank/DDBJ whole genome shotgun (WGS) entry which is preliminary data.</text>
</comment>
<dbReference type="GO" id="GO:0005737">
    <property type="term" value="C:cytoplasm"/>
    <property type="evidence" value="ECO:0007669"/>
    <property type="project" value="TreeGrafter"/>
</dbReference>
<keyword evidence="5" id="KW-1185">Reference proteome</keyword>
<dbReference type="EMBL" id="JABWUV010000003">
    <property type="protein sequence ID" value="KAF6369517.1"/>
    <property type="molecule type" value="Genomic_DNA"/>
</dbReference>
<evidence type="ECO:0000313" key="4">
    <source>
        <dbReference type="EMBL" id="KAF6369517.1"/>
    </source>
</evidence>
<dbReference type="InterPro" id="IPR003591">
    <property type="entry name" value="Leu-rich_rpt_typical-subtyp"/>
</dbReference>
<feature type="domain" description="Disease resistance R13L4/SHOC-2-like LRR" evidence="3">
    <location>
        <begin position="348"/>
        <end position="423"/>
    </location>
</feature>
<evidence type="ECO:0000313" key="5">
    <source>
        <dbReference type="Proteomes" id="UP000527355"/>
    </source>
</evidence>
<evidence type="ECO:0000259" key="3">
    <source>
        <dbReference type="Pfam" id="PF23598"/>
    </source>
</evidence>
<dbReference type="AlphaFoldDB" id="A0A7J7Z5H1"/>
<dbReference type="InterPro" id="IPR032675">
    <property type="entry name" value="LRR_dom_sf"/>
</dbReference>